<organism evidence="1 2">
    <name type="scientific">Tieghemostelium lacteum</name>
    <name type="common">Slime mold</name>
    <name type="synonym">Dictyostelium lacteum</name>
    <dbReference type="NCBI Taxonomy" id="361077"/>
    <lineage>
        <taxon>Eukaryota</taxon>
        <taxon>Amoebozoa</taxon>
        <taxon>Evosea</taxon>
        <taxon>Eumycetozoa</taxon>
        <taxon>Dictyostelia</taxon>
        <taxon>Dictyosteliales</taxon>
        <taxon>Raperosteliaceae</taxon>
        <taxon>Tieghemostelium</taxon>
    </lineage>
</organism>
<evidence type="ECO:0000313" key="2">
    <source>
        <dbReference type="Proteomes" id="UP000076078"/>
    </source>
</evidence>
<dbReference type="Gene3D" id="3.80.10.10">
    <property type="entry name" value="Ribonuclease Inhibitor"/>
    <property type="match status" value="2"/>
</dbReference>
<proteinExistence type="predicted"/>
<sequence>MSTSIPLPNIIITKILQYILNHTKTKHPDKEPAQLNIDFIKQYFFICKLWSNEILKKTISYKKISIYSNDYFDKYFRLYKIGFHNIKLISVFDQTEPSFEESIESLTILLHRFVKTRYYKTPLEFNYKDQIYQFRPKYVTFTMDNYLKDLKNHQVNLYERFPELQTLSIANSTAEIIENPETQLYNISKLSQVPESLYMFGFGSAINQQLTGMEVMKSWNGILKRLKITGFSVLSLKDIGVNIKHCHSLTRLTLEIKVNEDNQNVNMAFDIFSQLPNLYKLKYVPYTESNASISKFNQFIYDHSNIYSIRLVGLNLIDDGTQIVYGHSVDHKQSLKKLKLLNMEIPIENYDTKIIFESLDYISLLDSEMTTTIPKVNMRMNNVKTYLRPYSDDQLQNMVLDNPFNWSLQSLELQGRFNSGVLDILQRNIPTLKILKLSIFQITSEHYDDFIDALAVNNQITEFDIQVMFTEISLDFSIRLMEIILMKPHLTSLSIHFKVNIKGEYSNDTENRICEILKSHPNLHYYSISCIYSNTNRFDKIQSQIKLLHLD</sequence>
<name>A0A152A456_TIELA</name>
<reference evidence="1 2" key="1">
    <citation type="submission" date="2015-12" db="EMBL/GenBank/DDBJ databases">
        <title>Dictyostelia acquired genes for synthesis and detection of signals that induce cell-type specialization by lateral gene transfer from prokaryotes.</title>
        <authorList>
            <person name="Gloeckner G."/>
            <person name="Schaap P."/>
        </authorList>
    </citation>
    <scope>NUCLEOTIDE SEQUENCE [LARGE SCALE GENOMIC DNA]</scope>
    <source>
        <strain evidence="1 2">TK</strain>
    </source>
</reference>
<dbReference type="AlphaFoldDB" id="A0A152A456"/>
<dbReference type="InterPro" id="IPR032675">
    <property type="entry name" value="LRR_dom_sf"/>
</dbReference>
<comment type="caution">
    <text evidence="1">The sequence shown here is derived from an EMBL/GenBank/DDBJ whole genome shotgun (WGS) entry which is preliminary data.</text>
</comment>
<evidence type="ECO:0000313" key="1">
    <source>
        <dbReference type="EMBL" id="KYR01052.1"/>
    </source>
</evidence>
<gene>
    <name evidence="1" type="ORF">DLAC_02142</name>
</gene>
<dbReference type="InParanoid" id="A0A152A456"/>
<keyword evidence="2" id="KW-1185">Reference proteome</keyword>
<evidence type="ECO:0008006" key="3">
    <source>
        <dbReference type="Google" id="ProtNLM"/>
    </source>
</evidence>
<dbReference type="SUPFAM" id="SSF52047">
    <property type="entry name" value="RNI-like"/>
    <property type="match status" value="1"/>
</dbReference>
<dbReference type="EMBL" id="LODT01000011">
    <property type="protein sequence ID" value="KYR01052.1"/>
    <property type="molecule type" value="Genomic_DNA"/>
</dbReference>
<dbReference type="Proteomes" id="UP000076078">
    <property type="component" value="Unassembled WGS sequence"/>
</dbReference>
<protein>
    <recommendedName>
        <fullName evidence="3">F-box domain-containing protein</fullName>
    </recommendedName>
</protein>
<accession>A0A152A456</accession>